<dbReference type="Pfam" id="PF07714">
    <property type="entry name" value="PK_Tyr_Ser-Thr"/>
    <property type="match status" value="1"/>
</dbReference>
<dbReference type="SUPFAM" id="SSF68993">
    <property type="entry name" value="FAT domain of focal adhesion kinase"/>
    <property type="match status" value="1"/>
</dbReference>
<evidence type="ECO:0000256" key="5">
    <source>
        <dbReference type="ARBA" id="ARBA00022840"/>
    </source>
</evidence>
<dbReference type="GO" id="GO:0004714">
    <property type="term" value="F:transmembrane receptor protein tyrosine kinase activity"/>
    <property type="evidence" value="ECO:0007669"/>
    <property type="project" value="UniProtKB-EC"/>
</dbReference>
<dbReference type="AlphaFoldDB" id="A0A1V9Y2L8"/>
<dbReference type="GO" id="GO:0005886">
    <property type="term" value="C:plasma membrane"/>
    <property type="evidence" value="ECO:0007669"/>
    <property type="project" value="TreeGrafter"/>
</dbReference>
<keyword evidence="2" id="KW-0808">Transferase</keyword>
<dbReference type="PROSITE" id="PS50011">
    <property type="entry name" value="PROTEIN_KINASE_DOM"/>
    <property type="match status" value="1"/>
</dbReference>
<evidence type="ECO:0000313" key="11">
    <source>
        <dbReference type="EMBL" id="OQR79986.1"/>
    </source>
</evidence>
<organism evidence="11 12">
    <name type="scientific">Tropilaelaps mercedesae</name>
    <dbReference type="NCBI Taxonomy" id="418985"/>
    <lineage>
        <taxon>Eukaryota</taxon>
        <taxon>Metazoa</taxon>
        <taxon>Ecdysozoa</taxon>
        <taxon>Arthropoda</taxon>
        <taxon>Chelicerata</taxon>
        <taxon>Arachnida</taxon>
        <taxon>Acari</taxon>
        <taxon>Parasitiformes</taxon>
        <taxon>Mesostigmata</taxon>
        <taxon>Gamasina</taxon>
        <taxon>Dermanyssoidea</taxon>
        <taxon>Laelapidae</taxon>
        <taxon>Tropilaelaps</taxon>
    </lineage>
</organism>
<dbReference type="GO" id="GO:0012505">
    <property type="term" value="C:endomembrane system"/>
    <property type="evidence" value="ECO:0007669"/>
    <property type="project" value="UniProtKB-SubCell"/>
</dbReference>
<evidence type="ECO:0000256" key="8">
    <source>
        <dbReference type="ARBA" id="ARBA00051243"/>
    </source>
</evidence>
<feature type="compositionally biased region" description="Polar residues" evidence="9">
    <location>
        <begin position="674"/>
        <end position="685"/>
    </location>
</feature>
<gene>
    <name evidence="11" type="ORF">BIW11_02469</name>
</gene>
<feature type="compositionally biased region" description="Basic and acidic residues" evidence="9">
    <location>
        <begin position="170"/>
        <end position="187"/>
    </location>
</feature>
<dbReference type="GO" id="GO:0007169">
    <property type="term" value="P:cell surface receptor protein tyrosine kinase signaling pathway"/>
    <property type="evidence" value="ECO:0007669"/>
    <property type="project" value="TreeGrafter"/>
</dbReference>
<dbReference type="GO" id="GO:0043235">
    <property type="term" value="C:receptor complex"/>
    <property type="evidence" value="ECO:0007669"/>
    <property type="project" value="TreeGrafter"/>
</dbReference>
<dbReference type="InterPro" id="IPR050122">
    <property type="entry name" value="RTK"/>
</dbReference>
<dbReference type="OrthoDB" id="9976756at2759"/>
<keyword evidence="12" id="KW-1185">Reference proteome</keyword>
<evidence type="ECO:0000259" key="10">
    <source>
        <dbReference type="PROSITE" id="PS50011"/>
    </source>
</evidence>
<dbReference type="PANTHER" id="PTHR24416:SF611">
    <property type="entry name" value="TYROSINE-PROTEIN KINASE TRANSMEMBRANE RECEPTOR ROR"/>
    <property type="match status" value="1"/>
</dbReference>
<accession>A0A1V9Y2L8</accession>
<dbReference type="GO" id="GO:0048468">
    <property type="term" value="P:cell development"/>
    <property type="evidence" value="ECO:0007669"/>
    <property type="project" value="UniProtKB-ARBA"/>
</dbReference>
<dbReference type="InterPro" id="IPR020635">
    <property type="entry name" value="Tyr_kinase_cat_dom"/>
</dbReference>
<dbReference type="FunFam" id="1.10.510.10:FF:001512">
    <property type="entry name" value="Receptor tyrosine-protein kinase erbB-2"/>
    <property type="match status" value="1"/>
</dbReference>
<sequence>MKRLDHPHIIRLVGMCSSAPVWIIMELARFGELRAFLQRYRDRITIPRQLLWSRQLASALCYIQEKGLVHRDVAARNVLVASRDCVKLADFGLSRELGHAAEYTASRGKLPIKWMAPESINFRRFTSASDVWMFAVCIWEILSLGVKPFQGVKNGEVVARLEDGERLPEIYNEERTQTESCRREVRHTNALSWGSDGSDGSDEPPPKPARPASEHRNSVCGTPTPSTIASGSHTSSSSGTAPLAPATYIVAETPEVLARLMRENDGALPPAWAYVAPASPTNTFAVGSSVVSGIEGEIPVLSAGAPSLLPVAASLGALDFTSGGAAGPLEAAVRGAGLVVSTSAAASGSSVSASCLSTNIAISLSNNAVNAHLQQDNPPPPPAPRSPPPLSSSSGASGGLGSNLTDERELLEKRLLEIKIREQQRHVKRDQRWLNRQPLAFGVPQNHSNAAIAQTSFLGQSKVRQDHAGAFGDNTTHSNAKAGKFSEGDPIYEATTGVVRAVMRLSEGVRAHQTETYVELVRQTGLALRGLLAAVDGLSSTVLGADTRTRQVEPAQRVLSADMAALVAAVKLAVQRPADSDQRRSMLEAAHSLAVDAKSLLDIVDCIRTAGKAKALEPTSSTSFAMTDSGSSSIKSGMPTGRGHLRSGNHNESGSSISGERALRSECSTPRGATPTSFRSESLPRSISAPYHMESQAGRHTLTSGDSTRSLGMGLSRSTSYAESAGSLPRLGRSTPTNNFSGFNSCISGNSLGSEWLYMWNAHGYRHR</sequence>
<feature type="compositionally biased region" description="Polar residues" evidence="9">
    <location>
        <begin position="701"/>
        <end position="722"/>
    </location>
</feature>
<evidence type="ECO:0000256" key="3">
    <source>
        <dbReference type="ARBA" id="ARBA00022741"/>
    </source>
</evidence>
<dbReference type="InterPro" id="IPR000719">
    <property type="entry name" value="Prot_kinase_dom"/>
</dbReference>
<dbReference type="InParanoid" id="A0A1V9Y2L8"/>
<dbReference type="Gene3D" id="1.20.120.330">
    <property type="entry name" value="Nucleotidyltransferases domain 2"/>
    <property type="match status" value="1"/>
</dbReference>
<dbReference type="Gene3D" id="1.10.510.10">
    <property type="entry name" value="Transferase(Phosphotransferase) domain 1"/>
    <property type="match status" value="1"/>
</dbReference>
<dbReference type="GO" id="GO:0007172">
    <property type="term" value="P:signal complex assembly"/>
    <property type="evidence" value="ECO:0007669"/>
    <property type="project" value="InterPro"/>
</dbReference>
<keyword evidence="4 11" id="KW-0418">Kinase</keyword>
<dbReference type="InterPro" id="IPR005189">
    <property type="entry name" value="Focal_adhesion_kin_target_dom"/>
</dbReference>
<keyword evidence="3" id="KW-0547">Nucleotide-binding</keyword>
<proteinExistence type="predicted"/>
<dbReference type="InterPro" id="IPR001245">
    <property type="entry name" value="Ser-Thr/Tyr_kinase_cat_dom"/>
</dbReference>
<comment type="subcellular location">
    <subcellularLocation>
        <location evidence="1">Endomembrane system</location>
    </subcellularLocation>
</comment>
<dbReference type="Pfam" id="PF03623">
    <property type="entry name" value="Focal_AT"/>
    <property type="match status" value="1"/>
</dbReference>
<dbReference type="GO" id="GO:0050793">
    <property type="term" value="P:regulation of developmental process"/>
    <property type="evidence" value="ECO:0007669"/>
    <property type="project" value="UniProtKB-ARBA"/>
</dbReference>
<dbReference type="EMBL" id="MNPL01000482">
    <property type="protein sequence ID" value="OQR79986.1"/>
    <property type="molecule type" value="Genomic_DNA"/>
</dbReference>
<evidence type="ECO:0000256" key="2">
    <source>
        <dbReference type="ARBA" id="ARBA00022679"/>
    </source>
</evidence>
<dbReference type="PANTHER" id="PTHR24416">
    <property type="entry name" value="TYROSINE-PROTEIN KINASE RECEPTOR"/>
    <property type="match status" value="1"/>
</dbReference>
<feature type="region of interest" description="Disordered" evidence="9">
    <location>
        <begin position="617"/>
        <end position="735"/>
    </location>
</feature>
<evidence type="ECO:0000256" key="7">
    <source>
        <dbReference type="ARBA" id="ARBA00023137"/>
    </source>
</evidence>
<dbReference type="PRINTS" id="PR00109">
    <property type="entry name" value="TYRKINASE"/>
</dbReference>
<dbReference type="InterPro" id="IPR008266">
    <property type="entry name" value="Tyr_kinase_AS"/>
</dbReference>
<name>A0A1V9Y2L8_9ACAR</name>
<evidence type="ECO:0000256" key="4">
    <source>
        <dbReference type="ARBA" id="ARBA00022777"/>
    </source>
</evidence>
<feature type="compositionally biased region" description="Polar residues" evidence="9">
    <location>
        <begin position="618"/>
        <end position="635"/>
    </location>
</feature>
<protein>
    <submittedName>
        <fullName evidence="11">Focal adhesion kinase 1-like</fullName>
    </submittedName>
</protein>
<keyword evidence="5" id="KW-0067">ATP-binding</keyword>
<dbReference type="SUPFAM" id="SSF56112">
    <property type="entry name" value="Protein kinase-like (PK-like)"/>
    <property type="match status" value="1"/>
</dbReference>
<evidence type="ECO:0000256" key="1">
    <source>
        <dbReference type="ARBA" id="ARBA00004308"/>
    </source>
</evidence>
<comment type="catalytic activity">
    <reaction evidence="8">
        <text>L-tyrosyl-[protein] + ATP = O-phospho-L-tyrosyl-[protein] + ADP + H(+)</text>
        <dbReference type="Rhea" id="RHEA:10596"/>
        <dbReference type="Rhea" id="RHEA-COMP:10136"/>
        <dbReference type="Rhea" id="RHEA-COMP:20101"/>
        <dbReference type="ChEBI" id="CHEBI:15378"/>
        <dbReference type="ChEBI" id="CHEBI:30616"/>
        <dbReference type="ChEBI" id="CHEBI:46858"/>
        <dbReference type="ChEBI" id="CHEBI:61978"/>
        <dbReference type="ChEBI" id="CHEBI:456216"/>
        <dbReference type="EC" id="2.7.10.1"/>
    </reaction>
</comment>
<evidence type="ECO:0000256" key="6">
    <source>
        <dbReference type="ARBA" id="ARBA00023136"/>
    </source>
</evidence>
<feature type="domain" description="Protein kinase" evidence="10">
    <location>
        <begin position="1"/>
        <end position="285"/>
    </location>
</feature>
<dbReference type="FunCoup" id="A0A1V9Y2L8">
    <property type="interactions" value="190"/>
</dbReference>
<dbReference type="Proteomes" id="UP000192247">
    <property type="component" value="Unassembled WGS sequence"/>
</dbReference>
<keyword evidence="6" id="KW-0472">Membrane</keyword>
<dbReference type="SMART" id="SM00219">
    <property type="entry name" value="TyrKc"/>
    <property type="match status" value="1"/>
</dbReference>
<feature type="region of interest" description="Disordered" evidence="9">
    <location>
        <begin position="170"/>
        <end position="242"/>
    </location>
</feature>
<dbReference type="InterPro" id="IPR036137">
    <property type="entry name" value="Focal_adhe_kin_target_dom_sf"/>
</dbReference>
<dbReference type="GO" id="GO:0051130">
    <property type="term" value="P:positive regulation of cellular component organization"/>
    <property type="evidence" value="ECO:0007669"/>
    <property type="project" value="UniProtKB-ARBA"/>
</dbReference>
<feature type="compositionally biased region" description="Pro residues" evidence="9">
    <location>
        <begin position="377"/>
        <end position="390"/>
    </location>
</feature>
<dbReference type="GO" id="GO:0030182">
    <property type="term" value="P:neuron differentiation"/>
    <property type="evidence" value="ECO:0007669"/>
    <property type="project" value="UniProtKB-ARBA"/>
</dbReference>
<feature type="region of interest" description="Disordered" evidence="9">
    <location>
        <begin position="371"/>
        <end position="404"/>
    </location>
</feature>
<evidence type="ECO:0000256" key="9">
    <source>
        <dbReference type="SAM" id="MobiDB-lite"/>
    </source>
</evidence>
<evidence type="ECO:0000313" key="12">
    <source>
        <dbReference type="Proteomes" id="UP000192247"/>
    </source>
</evidence>
<reference evidence="11 12" key="1">
    <citation type="journal article" date="2017" name="Gigascience">
        <title>Draft genome of the honey bee ectoparasitic mite, Tropilaelaps mercedesae, is shaped by the parasitic life history.</title>
        <authorList>
            <person name="Dong X."/>
            <person name="Armstrong S.D."/>
            <person name="Xia D."/>
            <person name="Makepeace B.L."/>
            <person name="Darby A.C."/>
            <person name="Kadowaki T."/>
        </authorList>
    </citation>
    <scope>NUCLEOTIDE SEQUENCE [LARGE SCALE GENOMIC DNA]</scope>
    <source>
        <strain evidence="11">Wuxi-XJTLU</strain>
    </source>
</reference>
<dbReference type="GO" id="GO:0005925">
    <property type="term" value="C:focal adhesion"/>
    <property type="evidence" value="ECO:0007669"/>
    <property type="project" value="InterPro"/>
</dbReference>
<dbReference type="STRING" id="418985.A0A1V9Y2L8"/>
<keyword evidence="7" id="KW-0829">Tyrosine-protein kinase</keyword>
<comment type="caution">
    <text evidence="11">The sequence shown here is derived from an EMBL/GenBank/DDBJ whole genome shotgun (WGS) entry which is preliminary data.</text>
</comment>
<feature type="compositionally biased region" description="Low complexity" evidence="9">
    <location>
        <begin position="226"/>
        <end position="241"/>
    </location>
</feature>
<dbReference type="InterPro" id="IPR011009">
    <property type="entry name" value="Kinase-like_dom_sf"/>
</dbReference>
<dbReference type="PROSITE" id="PS00109">
    <property type="entry name" value="PROTEIN_KINASE_TYR"/>
    <property type="match status" value="1"/>
</dbReference>
<feature type="compositionally biased region" description="Polar residues" evidence="9">
    <location>
        <begin position="648"/>
        <end position="658"/>
    </location>
</feature>
<dbReference type="GO" id="GO:0005524">
    <property type="term" value="F:ATP binding"/>
    <property type="evidence" value="ECO:0007669"/>
    <property type="project" value="UniProtKB-KW"/>
</dbReference>